<proteinExistence type="predicted"/>
<protein>
    <submittedName>
        <fullName evidence="1">Uncharacterized protein</fullName>
    </submittedName>
</protein>
<dbReference type="InParanoid" id="A0A7J7DS48"/>
<evidence type="ECO:0000313" key="1">
    <source>
        <dbReference type="EMBL" id="KAF5749127.1"/>
    </source>
</evidence>
<accession>A0A7J7DS48</accession>
<sequence>MCVFCGTASGTIKAIKARRIAWAKERVLEFVRGEASRRVRLNFSGAVMSRSHSSSAFDDLLGNLGRKETELKKESVKVDNDSSAFDDLLPGFGNSSSPNRLQVLY</sequence>
<evidence type="ECO:0000313" key="2">
    <source>
        <dbReference type="Proteomes" id="UP000593562"/>
    </source>
</evidence>
<organism evidence="1 2">
    <name type="scientific">Tripterygium wilfordii</name>
    <name type="common">Thunder God vine</name>
    <dbReference type="NCBI Taxonomy" id="458696"/>
    <lineage>
        <taxon>Eukaryota</taxon>
        <taxon>Viridiplantae</taxon>
        <taxon>Streptophyta</taxon>
        <taxon>Embryophyta</taxon>
        <taxon>Tracheophyta</taxon>
        <taxon>Spermatophyta</taxon>
        <taxon>Magnoliopsida</taxon>
        <taxon>eudicotyledons</taxon>
        <taxon>Gunneridae</taxon>
        <taxon>Pentapetalae</taxon>
        <taxon>rosids</taxon>
        <taxon>fabids</taxon>
        <taxon>Celastrales</taxon>
        <taxon>Celastraceae</taxon>
        <taxon>Tripterygium</taxon>
    </lineage>
</organism>
<dbReference type="EMBL" id="JAAARO010000004">
    <property type="protein sequence ID" value="KAF5749127.1"/>
    <property type="molecule type" value="Genomic_DNA"/>
</dbReference>
<gene>
    <name evidence="1" type="ORF">HS088_TW04G01090</name>
</gene>
<dbReference type="Proteomes" id="UP000593562">
    <property type="component" value="Unassembled WGS sequence"/>
</dbReference>
<comment type="caution">
    <text evidence="1">The sequence shown here is derived from an EMBL/GenBank/DDBJ whole genome shotgun (WGS) entry which is preliminary data.</text>
</comment>
<dbReference type="AlphaFoldDB" id="A0A7J7DS48"/>
<reference evidence="1 2" key="1">
    <citation type="journal article" date="2020" name="Nat. Commun.">
        <title>Genome of Tripterygium wilfordii and identification of cytochrome P450 involved in triptolide biosynthesis.</title>
        <authorList>
            <person name="Tu L."/>
            <person name="Su P."/>
            <person name="Zhang Z."/>
            <person name="Gao L."/>
            <person name="Wang J."/>
            <person name="Hu T."/>
            <person name="Zhou J."/>
            <person name="Zhang Y."/>
            <person name="Zhao Y."/>
            <person name="Liu Y."/>
            <person name="Song Y."/>
            <person name="Tong Y."/>
            <person name="Lu Y."/>
            <person name="Yang J."/>
            <person name="Xu C."/>
            <person name="Jia M."/>
            <person name="Peters R.J."/>
            <person name="Huang L."/>
            <person name="Gao W."/>
        </authorList>
    </citation>
    <scope>NUCLEOTIDE SEQUENCE [LARGE SCALE GENOMIC DNA]</scope>
    <source>
        <strain evidence="2">cv. XIE 37</strain>
        <tissue evidence="1">Leaf</tissue>
    </source>
</reference>
<keyword evidence="2" id="KW-1185">Reference proteome</keyword>
<name>A0A7J7DS48_TRIWF</name>